<dbReference type="EMBL" id="LT629732">
    <property type="protein sequence ID" value="SDT24631.1"/>
    <property type="molecule type" value="Genomic_DNA"/>
</dbReference>
<dbReference type="Pfam" id="PF03888">
    <property type="entry name" value="MucB_RseB"/>
    <property type="match status" value="1"/>
</dbReference>
<dbReference type="STRING" id="117157.SAMN04489717_5683"/>
<dbReference type="Proteomes" id="UP000198983">
    <property type="component" value="Chromosome I"/>
</dbReference>
<feature type="region of interest" description="Disordered" evidence="1">
    <location>
        <begin position="117"/>
        <end position="148"/>
    </location>
</feature>
<dbReference type="AlphaFoldDB" id="A0A1H1YT75"/>
<sequence length="394" mass="41234">MSTRPRWPGPLASRPPTFRPPSATVVGLLVVAVVAGILLASALPTGSAAGGARGARDPRAVPPGSPSAPDDPQAVRLLHRAVAADHTVAYRGTQFVAVWSPAADSSELVDVDNLPGRGTTLTGHGGTSTTFVDRSADARSDGSEASGDHVESLGLLTAAYQLRLAAPGHSAGRTTDVVEAVRADGAVAARFWLDQRTGLLVRRELYDHDGSLVRANAFVDLDFGPAPAPGGSGEQSARATSRPVADDGAVVEVADYPRLAGRGWNCCETRLGTGPALRDVRRSGDGARLHLSYTDGLVSTSVFEQRGELDEAGMRGFTRHTTDAGDVYVKYGLTSYAVWADNGLVYTAVCDTPQALDAVVAAFPRDRVTTTGPGLTQRLDRGAARMVSWLNPFD</sequence>
<keyword evidence="4" id="KW-1185">Reference proteome</keyword>
<gene>
    <name evidence="3" type="ORF">SAMN04489717_5683</name>
</gene>
<evidence type="ECO:0000313" key="4">
    <source>
        <dbReference type="Proteomes" id="UP000198983"/>
    </source>
</evidence>
<name>A0A1H1YT75_9ACTN</name>
<feature type="domain" description="MucB/RseB N-terminal" evidence="2">
    <location>
        <begin position="151"/>
        <end position="225"/>
    </location>
</feature>
<dbReference type="RefSeq" id="WP_157728836.1">
    <property type="nucleotide sequence ID" value="NZ_LT629732.1"/>
</dbReference>
<dbReference type="InterPro" id="IPR033434">
    <property type="entry name" value="MucB/RseB_N"/>
</dbReference>
<reference evidence="3 4" key="1">
    <citation type="submission" date="2016-10" db="EMBL/GenBank/DDBJ databases">
        <authorList>
            <person name="de Groot N.N."/>
        </authorList>
    </citation>
    <scope>NUCLEOTIDE SEQUENCE [LARGE SCALE GENOMIC DNA]</scope>
    <source>
        <strain evidence="3 4">DSM 22024</strain>
    </source>
</reference>
<feature type="compositionally biased region" description="Low complexity" evidence="1">
    <location>
        <begin position="117"/>
        <end position="130"/>
    </location>
</feature>
<feature type="compositionally biased region" description="Basic and acidic residues" evidence="1">
    <location>
        <begin position="134"/>
        <end position="148"/>
    </location>
</feature>
<protein>
    <submittedName>
        <fullName evidence="3">Sigma E regulatory protein, MucB/RseB</fullName>
    </submittedName>
</protein>
<evidence type="ECO:0000259" key="2">
    <source>
        <dbReference type="Pfam" id="PF03888"/>
    </source>
</evidence>
<evidence type="ECO:0000256" key="1">
    <source>
        <dbReference type="SAM" id="MobiDB-lite"/>
    </source>
</evidence>
<feature type="region of interest" description="Disordered" evidence="1">
    <location>
        <begin position="46"/>
        <end position="72"/>
    </location>
</feature>
<dbReference type="Gene3D" id="2.50.20.10">
    <property type="entry name" value="Lipoprotein localisation LolA/LolB/LppX"/>
    <property type="match status" value="1"/>
</dbReference>
<evidence type="ECO:0000313" key="3">
    <source>
        <dbReference type="EMBL" id="SDT24631.1"/>
    </source>
</evidence>
<accession>A0A1H1YT75</accession>
<dbReference type="OrthoDB" id="7067274at2"/>
<proteinExistence type="predicted"/>
<organism evidence="3 4">
    <name type="scientific">Actinopolymorpha singaporensis</name>
    <dbReference type="NCBI Taxonomy" id="117157"/>
    <lineage>
        <taxon>Bacteria</taxon>
        <taxon>Bacillati</taxon>
        <taxon>Actinomycetota</taxon>
        <taxon>Actinomycetes</taxon>
        <taxon>Propionibacteriales</taxon>
        <taxon>Actinopolymorphaceae</taxon>
        <taxon>Actinopolymorpha</taxon>
    </lineage>
</organism>